<evidence type="ECO:0000313" key="2">
    <source>
        <dbReference type="Proteomes" id="UP000094112"/>
    </source>
</evidence>
<evidence type="ECO:0000313" key="1">
    <source>
        <dbReference type="EMBL" id="ODQ56740.1"/>
    </source>
</evidence>
<accession>A0A1E3NUN4</accession>
<dbReference type="Proteomes" id="UP000094112">
    <property type="component" value="Unassembled WGS sequence"/>
</dbReference>
<organism evidence="1 2">
    <name type="scientific">Wickerhamomyces anomalus (strain ATCC 58044 / CBS 1984 / NCYC 433 / NRRL Y-366-8)</name>
    <name type="common">Yeast</name>
    <name type="synonym">Hansenula anomala</name>
    <dbReference type="NCBI Taxonomy" id="683960"/>
    <lineage>
        <taxon>Eukaryota</taxon>
        <taxon>Fungi</taxon>
        <taxon>Dikarya</taxon>
        <taxon>Ascomycota</taxon>
        <taxon>Saccharomycotina</taxon>
        <taxon>Saccharomycetes</taxon>
        <taxon>Phaffomycetales</taxon>
        <taxon>Wickerhamomycetaceae</taxon>
        <taxon>Wickerhamomyces</taxon>
    </lineage>
</organism>
<proteinExistence type="predicted"/>
<dbReference type="EMBL" id="KV454215">
    <property type="protein sequence ID" value="ODQ56740.1"/>
    <property type="molecule type" value="Genomic_DNA"/>
</dbReference>
<dbReference type="AlphaFoldDB" id="A0A1E3NUN4"/>
<dbReference type="RefSeq" id="XP_019035947.1">
    <property type="nucleotide sequence ID" value="XM_019183951.1"/>
</dbReference>
<name>A0A1E3NUN4_WICAA</name>
<sequence length="373" mass="43109">MSSKNPRALVRFLSNFTKLSSKGSKQSEEVAQSQVQEALSLLKDSKFNFETITEDDKKKYINDFTQILSTGLSHKNEATTISQHFDQSILGLNQLLVKPNSQLASKMSSLDPISVKELISKARNETELLRIYDNLVNNNHLNLSNFRLIIFNKHLRDLDHILNKLNFVNHDGKFDDLKILIAAKSYVLKSFDITNSLFTANIDKWLYLRHEGKLSFPLEKSLYQIIYKYKKNTELLTDLDYTLSSYILLLEAIPRKLDELKSIQSSSNFQLSKNQDLFLNFLSYITSKPINKQSNIFLRKLTKLSSENHVHKEDCSKDSQLTIQKYRFINGISEMAEELMNEYGANEPQLRGLIRSIHETDDLLQNETVLKFI</sequence>
<protein>
    <submittedName>
        <fullName evidence="1">Uncharacterized protein</fullName>
    </submittedName>
</protein>
<reference evidence="1 2" key="1">
    <citation type="journal article" date="2016" name="Proc. Natl. Acad. Sci. U.S.A.">
        <title>Comparative genomics of biotechnologically important yeasts.</title>
        <authorList>
            <person name="Riley R."/>
            <person name="Haridas S."/>
            <person name="Wolfe K.H."/>
            <person name="Lopes M.R."/>
            <person name="Hittinger C.T."/>
            <person name="Goeker M."/>
            <person name="Salamov A.A."/>
            <person name="Wisecaver J.H."/>
            <person name="Long T.M."/>
            <person name="Calvey C.H."/>
            <person name="Aerts A.L."/>
            <person name="Barry K.W."/>
            <person name="Choi C."/>
            <person name="Clum A."/>
            <person name="Coughlan A.Y."/>
            <person name="Deshpande S."/>
            <person name="Douglass A.P."/>
            <person name="Hanson S.J."/>
            <person name="Klenk H.-P."/>
            <person name="LaButti K.M."/>
            <person name="Lapidus A."/>
            <person name="Lindquist E.A."/>
            <person name="Lipzen A.M."/>
            <person name="Meier-Kolthoff J.P."/>
            <person name="Ohm R.A."/>
            <person name="Otillar R.P."/>
            <person name="Pangilinan J.L."/>
            <person name="Peng Y."/>
            <person name="Rokas A."/>
            <person name="Rosa C.A."/>
            <person name="Scheuner C."/>
            <person name="Sibirny A.A."/>
            <person name="Slot J.C."/>
            <person name="Stielow J.B."/>
            <person name="Sun H."/>
            <person name="Kurtzman C.P."/>
            <person name="Blackwell M."/>
            <person name="Grigoriev I.V."/>
            <person name="Jeffries T.W."/>
        </authorList>
    </citation>
    <scope>NUCLEOTIDE SEQUENCE [LARGE SCALE GENOMIC DNA]</scope>
    <source>
        <strain evidence="2">ATCC 58044 / CBS 1984 / NCYC 433 / NRRL Y-366-8</strain>
    </source>
</reference>
<dbReference type="GeneID" id="30201197"/>
<dbReference type="OrthoDB" id="3980430at2759"/>
<keyword evidence="2" id="KW-1185">Reference proteome</keyword>
<gene>
    <name evidence="1" type="ORF">WICANDRAFT_65622</name>
</gene>